<organism evidence="1 2">
    <name type="scientific">Brassica carinata</name>
    <name type="common">Ethiopian mustard</name>
    <name type="synonym">Abyssinian cabbage</name>
    <dbReference type="NCBI Taxonomy" id="52824"/>
    <lineage>
        <taxon>Eukaryota</taxon>
        <taxon>Viridiplantae</taxon>
        <taxon>Streptophyta</taxon>
        <taxon>Embryophyta</taxon>
        <taxon>Tracheophyta</taxon>
        <taxon>Spermatophyta</taxon>
        <taxon>Magnoliopsida</taxon>
        <taxon>eudicotyledons</taxon>
        <taxon>Gunneridae</taxon>
        <taxon>Pentapetalae</taxon>
        <taxon>rosids</taxon>
        <taxon>malvids</taxon>
        <taxon>Brassicales</taxon>
        <taxon>Brassicaceae</taxon>
        <taxon>Brassiceae</taxon>
        <taxon>Brassica</taxon>
    </lineage>
</organism>
<evidence type="ECO:0000313" key="2">
    <source>
        <dbReference type="Proteomes" id="UP000886595"/>
    </source>
</evidence>
<keyword evidence="2" id="KW-1185">Reference proteome</keyword>
<name>A0A8X7QWT6_BRACI</name>
<gene>
    <name evidence="1" type="ORF">Bca52824_059588</name>
</gene>
<sequence length="76" mass="9175">MQQKRWRTYNIATYLNLIADMKEMRLWWSFMPITLTTLLATNFTSRGDFSFATHFEDSKKRPTVAIGRENQWAKRR</sequence>
<evidence type="ECO:0000313" key="1">
    <source>
        <dbReference type="EMBL" id="KAG2277033.1"/>
    </source>
</evidence>
<comment type="caution">
    <text evidence="1">The sequence shown here is derived from an EMBL/GenBank/DDBJ whole genome shotgun (WGS) entry which is preliminary data.</text>
</comment>
<dbReference type="EMBL" id="JAAMPC010000012">
    <property type="protein sequence ID" value="KAG2277033.1"/>
    <property type="molecule type" value="Genomic_DNA"/>
</dbReference>
<accession>A0A8X7QWT6</accession>
<reference evidence="1 2" key="1">
    <citation type="submission" date="2020-02" db="EMBL/GenBank/DDBJ databases">
        <authorList>
            <person name="Ma Q."/>
            <person name="Huang Y."/>
            <person name="Song X."/>
            <person name="Pei D."/>
        </authorList>
    </citation>
    <scope>NUCLEOTIDE SEQUENCE [LARGE SCALE GENOMIC DNA]</scope>
    <source>
        <strain evidence="1">Sxm20200214</strain>
        <tissue evidence="1">Leaf</tissue>
    </source>
</reference>
<dbReference type="Proteomes" id="UP000886595">
    <property type="component" value="Unassembled WGS sequence"/>
</dbReference>
<protein>
    <submittedName>
        <fullName evidence="1">Uncharacterized protein</fullName>
    </submittedName>
</protein>
<proteinExistence type="predicted"/>
<dbReference type="AlphaFoldDB" id="A0A8X7QWT6"/>